<sequence>MFRSLGDLLGHSLRRHGLEQQVGATQVVERAQRIFVQEFGEEIMRYVDVKFVRGGALAVRVESSVVAQEVRLREKKVLGSLNDILPKNLQVGQLWFVN</sequence>
<evidence type="ECO:0008006" key="3">
    <source>
        <dbReference type="Google" id="ProtNLM"/>
    </source>
</evidence>
<gene>
    <name evidence="1" type="ORF">A3F54_02445</name>
</gene>
<dbReference type="AlphaFoldDB" id="A0A1G2B7B7"/>
<dbReference type="Proteomes" id="UP000176952">
    <property type="component" value="Unassembled WGS sequence"/>
</dbReference>
<dbReference type="Pfam" id="PF05258">
    <property type="entry name" value="DciA"/>
    <property type="match status" value="1"/>
</dbReference>
<comment type="caution">
    <text evidence="1">The sequence shown here is derived from an EMBL/GenBank/DDBJ whole genome shotgun (WGS) entry which is preliminary data.</text>
</comment>
<dbReference type="EMBL" id="MHKD01000006">
    <property type="protein sequence ID" value="OGY85103.1"/>
    <property type="molecule type" value="Genomic_DNA"/>
</dbReference>
<evidence type="ECO:0000313" key="1">
    <source>
        <dbReference type="EMBL" id="OGY85103.1"/>
    </source>
</evidence>
<proteinExistence type="predicted"/>
<accession>A0A1G2B7B7</accession>
<dbReference type="InterPro" id="IPR007922">
    <property type="entry name" value="DciA-like"/>
</dbReference>
<evidence type="ECO:0000313" key="2">
    <source>
        <dbReference type="Proteomes" id="UP000176952"/>
    </source>
</evidence>
<name>A0A1G2B7B7_9BACT</name>
<dbReference type="STRING" id="1798542.A3F54_02445"/>
<organism evidence="1 2">
    <name type="scientific">Candidatus Kerfeldbacteria bacterium RIFCSPHIGHO2_12_FULL_48_17</name>
    <dbReference type="NCBI Taxonomy" id="1798542"/>
    <lineage>
        <taxon>Bacteria</taxon>
        <taxon>Candidatus Kerfeldiibacteriota</taxon>
    </lineage>
</organism>
<protein>
    <recommendedName>
        <fullName evidence="3">DUF721 domain-containing protein</fullName>
    </recommendedName>
</protein>
<reference evidence="1 2" key="1">
    <citation type="journal article" date="2016" name="Nat. Commun.">
        <title>Thousands of microbial genomes shed light on interconnected biogeochemical processes in an aquifer system.</title>
        <authorList>
            <person name="Anantharaman K."/>
            <person name="Brown C.T."/>
            <person name="Hug L.A."/>
            <person name="Sharon I."/>
            <person name="Castelle C.J."/>
            <person name="Probst A.J."/>
            <person name="Thomas B.C."/>
            <person name="Singh A."/>
            <person name="Wilkins M.J."/>
            <person name="Karaoz U."/>
            <person name="Brodie E.L."/>
            <person name="Williams K.H."/>
            <person name="Hubbard S.S."/>
            <person name="Banfield J.F."/>
        </authorList>
    </citation>
    <scope>NUCLEOTIDE SEQUENCE [LARGE SCALE GENOMIC DNA]</scope>
</reference>